<dbReference type="Proteomes" id="UP000799437">
    <property type="component" value="Unassembled WGS sequence"/>
</dbReference>
<evidence type="ECO:0000313" key="3">
    <source>
        <dbReference type="Proteomes" id="UP000799437"/>
    </source>
</evidence>
<dbReference type="AlphaFoldDB" id="A0A6A6WLG5"/>
<reference evidence="2" key="1">
    <citation type="journal article" date="2020" name="Stud. Mycol.">
        <title>101 Dothideomycetes genomes: a test case for predicting lifestyles and emergence of pathogens.</title>
        <authorList>
            <person name="Haridas S."/>
            <person name="Albert R."/>
            <person name="Binder M."/>
            <person name="Bloem J."/>
            <person name="Labutti K."/>
            <person name="Salamov A."/>
            <person name="Andreopoulos B."/>
            <person name="Baker S."/>
            <person name="Barry K."/>
            <person name="Bills G."/>
            <person name="Bluhm B."/>
            <person name="Cannon C."/>
            <person name="Castanera R."/>
            <person name="Culley D."/>
            <person name="Daum C."/>
            <person name="Ezra D."/>
            <person name="Gonzalez J."/>
            <person name="Henrissat B."/>
            <person name="Kuo A."/>
            <person name="Liang C."/>
            <person name="Lipzen A."/>
            <person name="Lutzoni F."/>
            <person name="Magnuson J."/>
            <person name="Mondo S."/>
            <person name="Nolan M."/>
            <person name="Ohm R."/>
            <person name="Pangilinan J."/>
            <person name="Park H.-J."/>
            <person name="Ramirez L."/>
            <person name="Alfaro M."/>
            <person name="Sun H."/>
            <person name="Tritt A."/>
            <person name="Yoshinaga Y."/>
            <person name="Zwiers L.-H."/>
            <person name="Turgeon B."/>
            <person name="Goodwin S."/>
            <person name="Spatafora J."/>
            <person name="Crous P."/>
            <person name="Grigoriev I."/>
        </authorList>
    </citation>
    <scope>NUCLEOTIDE SEQUENCE</scope>
    <source>
        <strain evidence="2">CBS 121739</strain>
    </source>
</reference>
<protein>
    <recommendedName>
        <fullName evidence="4">Cell surface protein</fullName>
    </recommendedName>
</protein>
<dbReference type="PANTHER" id="PTHR39606">
    <property type="entry name" value="SURFACE PROTEIN, PUTATIVE-RELATED"/>
    <property type="match status" value="1"/>
</dbReference>
<name>A0A6A6WLG5_9PEZI</name>
<sequence length="329" mass="33167">MSNILNKVTTKAEELLHKHNTTNNPNTAHTATGTTTTTHGTTTTAPHTGATHQGHSHGDPTGISSTGAGFGTNHGTSTNAGPHNSNVANKLDPRVDSDRDGRAAHTGTGYGSTHQTTGTTGAYGANENIHSSNHGPHSSNLANKLDPRVDSDRDGNRTAPGGGDPSYGTPGAHTGTSHSGTGIGGVGHGTTQHSTFTPGTHTGTHTGAYGNENPNSTNHGPHGSNLMNKVDPRVDSDRDGNRTAPGGGDPSYGAPGAHTGNTYGTQHGTTHGGNSGFGTTGTSSSYTPGSGNASNTAGPHDSNLLNKLDPRVDSDRDGSKTTGGNATYR</sequence>
<dbReference type="GeneID" id="54484134"/>
<dbReference type="RefSeq" id="XP_033605463.1">
    <property type="nucleotide sequence ID" value="XM_033743080.1"/>
</dbReference>
<dbReference type="PANTHER" id="PTHR39606:SF1">
    <property type="entry name" value="CELL SURFACE PROTEIN"/>
    <property type="match status" value="1"/>
</dbReference>
<organism evidence="2 3">
    <name type="scientific">Pseudovirgaria hyperparasitica</name>
    <dbReference type="NCBI Taxonomy" id="470096"/>
    <lineage>
        <taxon>Eukaryota</taxon>
        <taxon>Fungi</taxon>
        <taxon>Dikarya</taxon>
        <taxon>Ascomycota</taxon>
        <taxon>Pezizomycotina</taxon>
        <taxon>Dothideomycetes</taxon>
        <taxon>Dothideomycetes incertae sedis</taxon>
        <taxon>Acrospermales</taxon>
        <taxon>Acrospermaceae</taxon>
        <taxon>Pseudovirgaria</taxon>
    </lineage>
</organism>
<feature type="region of interest" description="Disordered" evidence="1">
    <location>
        <begin position="18"/>
        <end position="329"/>
    </location>
</feature>
<evidence type="ECO:0008006" key="4">
    <source>
        <dbReference type="Google" id="ProtNLM"/>
    </source>
</evidence>
<dbReference type="EMBL" id="ML996565">
    <property type="protein sequence ID" value="KAF2763012.1"/>
    <property type="molecule type" value="Genomic_DNA"/>
</dbReference>
<feature type="compositionally biased region" description="Gly residues" evidence="1">
    <location>
        <begin position="270"/>
        <end position="279"/>
    </location>
</feature>
<feature type="compositionally biased region" description="Basic and acidic residues" evidence="1">
    <location>
        <begin position="91"/>
        <end position="103"/>
    </location>
</feature>
<feature type="compositionally biased region" description="Low complexity" evidence="1">
    <location>
        <begin position="168"/>
        <end position="180"/>
    </location>
</feature>
<feature type="compositionally biased region" description="Basic and acidic residues" evidence="1">
    <location>
        <begin position="308"/>
        <end position="319"/>
    </location>
</feature>
<feature type="compositionally biased region" description="Polar residues" evidence="1">
    <location>
        <begin position="111"/>
        <end position="120"/>
    </location>
</feature>
<feature type="compositionally biased region" description="Low complexity" evidence="1">
    <location>
        <begin position="258"/>
        <end position="269"/>
    </location>
</feature>
<evidence type="ECO:0000313" key="2">
    <source>
        <dbReference type="EMBL" id="KAF2763012.1"/>
    </source>
</evidence>
<accession>A0A6A6WLG5</accession>
<proteinExistence type="predicted"/>
<feature type="compositionally biased region" description="Basic and acidic residues" evidence="1">
    <location>
        <begin position="145"/>
        <end position="156"/>
    </location>
</feature>
<dbReference type="OrthoDB" id="2590867at2759"/>
<feature type="compositionally biased region" description="Polar residues" evidence="1">
    <location>
        <begin position="62"/>
        <end position="88"/>
    </location>
</feature>
<feature type="compositionally biased region" description="Low complexity" evidence="1">
    <location>
        <begin position="280"/>
        <end position="291"/>
    </location>
</feature>
<evidence type="ECO:0000256" key="1">
    <source>
        <dbReference type="SAM" id="MobiDB-lite"/>
    </source>
</evidence>
<feature type="compositionally biased region" description="Polar residues" evidence="1">
    <location>
        <begin position="128"/>
        <end position="142"/>
    </location>
</feature>
<feature type="compositionally biased region" description="Low complexity" evidence="1">
    <location>
        <begin position="21"/>
        <end position="51"/>
    </location>
</feature>
<keyword evidence="3" id="KW-1185">Reference proteome</keyword>
<feature type="compositionally biased region" description="Basic and acidic residues" evidence="1">
    <location>
        <begin position="230"/>
        <end position="241"/>
    </location>
</feature>
<gene>
    <name evidence="2" type="ORF">EJ05DRAFT_471965</name>
</gene>
<feature type="compositionally biased region" description="Polar residues" evidence="1">
    <location>
        <begin position="320"/>
        <end position="329"/>
    </location>
</feature>
<feature type="compositionally biased region" description="Low complexity" evidence="1">
    <location>
        <begin position="189"/>
        <end position="207"/>
    </location>
</feature>